<dbReference type="RefSeq" id="WP_194865527.1">
    <property type="nucleotide sequence ID" value="NZ_ARXX01000040.1"/>
</dbReference>
<feature type="transmembrane region" description="Helical" evidence="1">
    <location>
        <begin position="154"/>
        <end position="175"/>
    </location>
</feature>
<feature type="transmembrane region" description="Helical" evidence="1">
    <location>
        <begin position="275"/>
        <end position="294"/>
    </location>
</feature>
<dbReference type="SUPFAM" id="SSF103481">
    <property type="entry name" value="Multidrug resistance efflux transporter EmrE"/>
    <property type="match status" value="2"/>
</dbReference>
<feature type="transmembrane region" description="Helical" evidence="1">
    <location>
        <begin position="72"/>
        <end position="94"/>
    </location>
</feature>
<feature type="transmembrane region" description="Helical" evidence="1">
    <location>
        <begin position="100"/>
        <end position="116"/>
    </location>
</feature>
<reference evidence="3 4" key="1">
    <citation type="submission" date="2012-09" db="EMBL/GenBank/DDBJ databases">
        <title>Genome Sequence of alkane-degrading Bacterium Alcanivorax sp. 521-1.</title>
        <authorList>
            <person name="Lai Q."/>
            <person name="Shao Z."/>
        </authorList>
    </citation>
    <scope>NUCLEOTIDE SEQUENCE [LARGE SCALE GENOMIC DNA]</scope>
    <source>
        <strain evidence="3 4">521-1</strain>
    </source>
</reference>
<sequence length="300" mass="32641">MSRRFWQSGLALVAVATFAMAFKGIFARLVYQHGVSVDALLIWRFLLAVPLFWLGALWINRGRPKERLSRRQWGLCAVSGLLFFFSTWCDFNAIHELGASLSRMLLYLFPALIMLIEAVRFRRLPAPLHLLVFAGAWTGIALLLLPGWQIGRVTLAGTLYGLGAAACYASFLTLSQGLMKPLGSVRFNQVSNSFTLVFMTVGLLPGIPASELALSAPALGWMVVLVVLSTVLPFFLLFEGFHRANASEAAVVAMFGPVVTVTAALALFPDEHLGPVQWLGLVVVLASISALKLVKAPAAR</sequence>
<comment type="caution">
    <text evidence="3">The sequence shown here is derived from an EMBL/GenBank/DDBJ whole genome shotgun (WGS) entry which is preliminary data.</text>
</comment>
<dbReference type="Proteomes" id="UP000662703">
    <property type="component" value="Unassembled WGS sequence"/>
</dbReference>
<feature type="transmembrane region" description="Helical" evidence="1">
    <location>
        <begin position="128"/>
        <end position="148"/>
    </location>
</feature>
<dbReference type="InterPro" id="IPR037185">
    <property type="entry name" value="EmrE-like"/>
</dbReference>
<dbReference type="PANTHER" id="PTHR22911:SF137">
    <property type="entry name" value="SOLUTE CARRIER FAMILY 35 MEMBER G2-RELATED"/>
    <property type="match status" value="1"/>
</dbReference>
<organism evidence="3 4">
    <name type="scientific">Alloalcanivorax profundimaris</name>
    <dbReference type="NCBI Taxonomy" id="2735259"/>
    <lineage>
        <taxon>Bacteria</taxon>
        <taxon>Pseudomonadati</taxon>
        <taxon>Pseudomonadota</taxon>
        <taxon>Gammaproteobacteria</taxon>
        <taxon>Oceanospirillales</taxon>
        <taxon>Alcanivoracaceae</taxon>
        <taxon>Alloalcanivorax</taxon>
    </lineage>
</organism>
<feature type="transmembrane region" description="Helical" evidence="1">
    <location>
        <begin position="187"/>
        <end position="207"/>
    </location>
</feature>
<proteinExistence type="predicted"/>
<feature type="domain" description="EamA" evidence="2">
    <location>
        <begin position="156"/>
        <end position="289"/>
    </location>
</feature>
<gene>
    <name evidence="3" type="ORF">Y5W_02547</name>
</gene>
<dbReference type="InterPro" id="IPR000620">
    <property type="entry name" value="EamA_dom"/>
</dbReference>
<dbReference type="Pfam" id="PF00892">
    <property type="entry name" value="EamA"/>
    <property type="match status" value="2"/>
</dbReference>
<dbReference type="EMBL" id="ARXX01000040">
    <property type="protein sequence ID" value="MBF5057253.1"/>
    <property type="molecule type" value="Genomic_DNA"/>
</dbReference>
<evidence type="ECO:0000259" key="2">
    <source>
        <dbReference type="Pfam" id="PF00892"/>
    </source>
</evidence>
<evidence type="ECO:0000256" key="1">
    <source>
        <dbReference type="SAM" id="Phobius"/>
    </source>
</evidence>
<dbReference type="PANTHER" id="PTHR22911">
    <property type="entry name" value="ACYL-MALONYL CONDENSING ENZYME-RELATED"/>
    <property type="match status" value="1"/>
</dbReference>
<evidence type="ECO:0000313" key="3">
    <source>
        <dbReference type="EMBL" id="MBF5057253.1"/>
    </source>
</evidence>
<evidence type="ECO:0000313" key="4">
    <source>
        <dbReference type="Proteomes" id="UP000662703"/>
    </source>
</evidence>
<feature type="transmembrane region" description="Helical" evidence="1">
    <location>
        <begin position="219"/>
        <end position="238"/>
    </location>
</feature>
<keyword evidence="1" id="KW-1133">Transmembrane helix</keyword>
<keyword evidence="1" id="KW-0472">Membrane</keyword>
<feature type="transmembrane region" description="Helical" evidence="1">
    <location>
        <begin position="41"/>
        <end position="60"/>
    </location>
</feature>
<name>A0ABS0AT05_9GAMM</name>
<protein>
    <recommendedName>
        <fullName evidence="2">EamA domain-containing protein</fullName>
    </recommendedName>
</protein>
<dbReference type="Gene3D" id="1.10.3730.20">
    <property type="match status" value="1"/>
</dbReference>
<keyword evidence="1" id="KW-0812">Transmembrane</keyword>
<feature type="transmembrane region" description="Helical" evidence="1">
    <location>
        <begin position="250"/>
        <end position="269"/>
    </location>
</feature>
<accession>A0ABS0AT05</accession>
<keyword evidence="4" id="KW-1185">Reference proteome</keyword>
<feature type="domain" description="EamA" evidence="2">
    <location>
        <begin position="8"/>
        <end position="144"/>
    </location>
</feature>